<dbReference type="PANTHER" id="PTHR14614">
    <property type="entry name" value="HEPATOCELLULAR CARCINOMA-ASSOCIATED ANTIGEN"/>
    <property type="match status" value="1"/>
</dbReference>
<feature type="compositionally biased region" description="Polar residues" evidence="1">
    <location>
        <begin position="169"/>
        <end position="180"/>
    </location>
</feature>
<dbReference type="EMBL" id="JAZHXI010000018">
    <property type="protein sequence ID" value="KAL2061788.1"/>
    <property type="molecule type" value="Genomic_DNA"/>
</dbReference>
<evidence type="ECO:0008006" key="4">
    <source>
        <dbReference type="Google" id="ProtNLM"/>
    </source>
</evidence>
<dbReference type="InterPro" id="IPR029063">
    <property type="entry name" value="SAM-dependent_MTases_sf"/>
</dbReference>
<accession>A0ABR4BVZ0</accession>
<evidence type="ECO:0000313" key="2">
    <source>
        <dbReference type="EMBL" id="KAL2061788.1"/>
    </source>
</evidence>
<gene>
    <name evidence="2" type="ORF">VTL71DRAFT_7166</name>
</gene>
<dbReference type="SUPFAM" id="SSF53335">
    <property type="entry name" value="S-adenosyl-L-methionine-dependent methyltransferases"/>
    <property type="match status" value="1"/>
</dbReference>
<dbReference type="Gene3D" id="3.40.50.150">
    <property type="entry name" value="Vaccinia Virus protein VP39"/>
    <property type="match status" value="1"/>
</dbReference>
<dbReference type="InterPro" id="IPR019410">
    <property type="entry name" value="Methyltransf_16"/>
</dbReference>
<name>A0ABR4BVZ0_9HELO</name>
<organism evidence="2 3">
    <name type="scientific">Oculimacula yallundae</name>
    <dbReference type="NCBI Taxonomy" id="86028"/>
    <lineage>
        <taxon>Eukaryota</taxon>
        <taxon>Fungi</taxon>
        <taxon>Dikarya</taxon>
        <taxon>Ascomycota</taxon>
        <taxon>Pezizomycotina</taxon>
        <taxon>Leotiomycetes</taxon>
        <taxon>Helotiales</taxon>
        <taxon>Ploettnerulaceae</taxon>
        <taxon>Oculimacula</taxon>
    </lineage>
</organism>
<evidence type="ECO:0000256" key="1">
    <source>
        <dbReference type="SAM" id="MobiDB-lite"/>
    </source>
</evidence>
<sequence>MSMSFSMLLESLGEEIDEPETESFLLFSQSIPSQNLGFVDSKATLLDMTIGDRDLSINQSPTILSSNRGGGTTGAVVWKITPLFADWITSTNFLFKLGILNSQSAVLELGCGISGIIGLCLGPFVSSYVLTDQDYVLKLLNQNLAQNRPGASFAGKGRKSLSKTKRGSAPTTSIQPPSNITAQSLDWETDEVTTSLTGSSSKSSFDAVIACDCIYNDALIKPLVQTCIDACKLRDVDETEKNPAVCIVAQQLRSSEVFEGWLKEFHKAFRVWRLPDEELIDGLKSNTGFVVHIGILRQQGV</sequence>
<comment type="caution">
    <text evidence="2">The sequence shown here is derived from an EMBL/GenBank/DDBJ whole genome shotgun (WGS) entry which is preliminary data.</text>
</comment>
<dbReference type="Proteomes" id="UP001595075">
    <property type="component" value="Unassembled WGS sequence"/>
</dbReference>
<feature type="region of interest" description="Disordered" evidence="1">
    <location>
        <begin position="150"/>
        <end position="180"/>
    </location>
</feature>
<proteinExistence type="predicted"/>
<reference evidence="2 3" key="1">
    <citation type="journal article" date="2024" name="Commun. Biol.">
        <title>Comparative genomic analysis of thermophilic fungi reveals convergent evolutionary adaptations and gene losses.</title>
        <authorList>
            <person name="Steindorff A.S."/>
            <person name="Aguilar-Pontes M.V."/>
            <person name="Robinson A.J."/>
            <person name="Andreopoulos B."/>
            <person name="LaButti K."/>
            <person name="Kuo A."/>
            <person name="Mondo S."/>
            <person name="Riley R."/>
            <person name="Otillar R."/>
            <person name="Haridas S."/>
            <person name="Lipzen A."/>
            <person name="Grimwood J."/>
            <person name="Schmutz J."/>
            <person name="Clum A."/>
            <person name="Reid I.D."/>
            <person name="Moisan M.C."/>
            <person name="Butler G."/>
            <person name="Nguyen T.T.M."/>
            <person name="Dewar K."/>
            <person name="Conant G."/>
            <person name="Drula E."/>
            <person name="Henrissat B."/>
            <person name="Hansel C."/>
            <person name="Singer S."/>
            <person name="Hutchinson M.I."/>
            <person name="de Vries R.P."/>
            <person name="Natvig D.O."/>
            <person name="Powell A.J."/>
            <person name="Tsang A."/>
            <person name="Grigoriev I.V."/>
        </authorList>
    </citation>
    <scope>NUCLEOTIDE SEQUENCE [LARGE SCALE GENOMIC DNA]</scope>
    <source>
        <strain evidence="2 3">CBS 494.80</strain>
    </source>
</reference>
<keyword evidence="3" id="KW-1185">Reference proteome</keyword>
<feature type="compositionally biased region" description="Basic residues" evidence="1">
    <location>
        <begin position="156"/>
        <end position="166"/>
    </location>
</feature>
<dbReference type="PANTHER" id="PTHR14614:SF109">
    <property type="entry name" value="RIBOSOMAL LYSINE N-METHYLTRANSFERASE 5"/>
    <property type="match status" value="1"/>
</dbReference>
<evidence type="ECO:0000313" key="3">
    <source>
        <dbReference type="Proteomes" id="UP001595075"/>
    </source>
</evidence>
<dbReference type="Pfam" id="PF10294">
    <property type="entry name" value="Methyltransf_16"/>
    <property type="match status" value="2"/>
</dbReference>
<protein>
    <recommendedName>
        <fullName evidence="4">Diaminohydroxyphosphoribosylamino-pyrimidine deaminase</fullName>
    </recommendedName>
</protein>